<evidence type="ECO:0000313" key="6">
    <source>
        <dbReference type="Proteomes" id="UP000623129"/>
    </source>
</evidence>
<dbReference type="InterPro" id="IPR004265">
    <property type="entry name" value="Dirigent"/>
</dbReference>
<dbReference type="EMBL" id="SWLB01000002">
    <property type="protein sequence ID" value="KAF3340982.1"/>
    <property type="molecule type" value="Genomic_DNA"/>
</dbReference>
<dbReference type="OrthoDB" id="1883251at2759"/>
<evidence type="ECO:0000313" key="5">
    <source>
        <dbReference type="EMBL" id="KAF3340982.1"/>
    </source>
</evidence>
<comment type="subunit">
    <text evidence="2 4">Homodimer.</text>
</comment>
<dbReference type="InterPro" id="IPR044859">
    <property type="entry name" value="Allene_oxi_cyc_Dirigent"/>
</dbReference>
<evidence type="ECO:0000256" key="3">
    <source>
        <dbReference type="ARBA" id="ARBA00022525"/>
    </source>
</evidence>
<sequence length="170" mass="18102">MSTQATLFCLLLIIAPLITAASTPTSPTEKLTHLHFYFHEVDSGPNATVVTPVTLHRNTTFGDINLFDNTLRVGPQPDSTLIGGAQGMGVHAALDGSQGLTAINFFFTAGEYNGSSLATLGVIKASGPSDRNIVGGTGKFRFARGYMLSKLVNSTATSLVVEFDMYIMHF</sequence>
<feature type="signal peptide" evidence="4">
    <location>
        <begin position="1"/>
        <end position="20"/>
    </location>
</feature>
<keyword evidence="4" id="KW-0052">Apoplast</keyword>
<keyword evidence="3 4" id="KW-0964">Secreted</keyword>
<dbReference type="GO" id="GO:0048046">
    <property type="term" value="C:apoplast"/>
    <property type="evidence" value="ECO:0007669"/>
    <property type="project" value="UniProtKB-SubCell"/>
</dbReference>
<dbReference type="Gene3D" id="2.40.480.10">
    <property type="entry name" value="Allene oxide cyclase-like"/>
    <property type="match status" value="1"/>
</dbReference>
<dbReference type="Proteomes" id="UP000623129">
    <property type="component" value="Unassembled WGS sequence"/>
</dbReference>
<evidence type="ECO:0000256" key="1">
    <source>
        <dbReference type="ARBA" id="ARBA00010746"/>
    </source>
</evidence>
<reference evidence="5" key="1">
    <citation type="submission" date="2020-01" db="EMBL/GenBank/DDBJ databases">
        <title>Genome sequence of Kobresia littledalei, the first chromosome-level genome in the family Cyperaceae.</title>
        <authorList>
            <person name="Qu G."/>
        </authorList>
    </citation>
    <scope>NUCLEOTIDE SEQUENCE</scope>
    <source>
        <strain evidence="5">C.B.Clarke</strain>
        <tissue evidence="5">Leaf</tissue>
    </source>
</reference>
<evidence type="ECO:0000256" key="2">
    <source>
        <dbReference type="ARBA" id="ARBA00011738"/>
    </source>
</evidence>
<evidence type="ECO:0000256" key="4">
    <source>
        <dbReference type="RuleBase" id="RU363099"/>
    </source>
</evidence>
<dbReference type="AlphaFoldDB" id="A0A833RHJ2"/>
<comment type="subcellular location">
    <subcellularLocation>
        <location evidence="4">Secreted</location>
        <location evidence="4">Extracellular space</location>
        <location evidence="4">Apoplast</location>
    </subcellularLocation>
</comment>
<dbReference type="GO" id="GO:0009699">
    <property type="term" value="P:phenylpropanoid biosynthetic process"/>
    <property type="evidence" value="ECO:0007669"/>
    <property type="project" value="UniProtKB-ARBA"/>
</dbReference>
<feature type="chain" id="PRO_5033097877" description="Dirigent protein" evidence="4">
    <location>
        <begin position="21"/>
        <end position="170"/>
    </location>
</feature>
<accession>A0A833RHJ2</accession>
<keyword evidence="4" id="KW-0732">Signal</keyword>
<name>A0A833RHJ2_9POAL</name>
<dbReference type="Pfam" id="PF03018">
    <property type="entry name" value="Dirigent"/>
    <property type="match status" value="1"/>
</dbReference>
<comment type="caution">
    <text evidence="5">The sequence shown here is derived from an EMBL/GenBank/DDBJ whole genome shotgun (WGS) entry which is preliminary data.</text>
</comment>
<organism evidence="5 6">
    <name type="scientific">Carex littledalei</name>
    <dbReference type="NCBI Taxonomy" id="544730"/>
    <lineage>
        <taxon>Eukaryota</taxon>
        <taxon>Viridiplantae</taxon>
        <taxon>Streptophyta</taxon>
        <taxon>Embryophyta</taxon>
        <taxon>Tracheophyta</taxon>
        <taxon>Spermatophyta</taxon>
        <taxon>Magnoliopsida</taxon>
        <taxon>Liliopsida</taxon>
        <taxon>Poales</taxon>
        <taxon>Cyperaceae</taxon>
        <taxon>Cyperoideae</taxon>
        <taxon>Cariceae</taxon>
        <taxon>Carex</taxon>
        <taxon>Carex subgen. Euthyceras</taxon>
    </lineage>
</organism>
<protein>
    <recommendedName>
        <fullName evidence="4">Dirigent protein</fullName>
    </recommendedName>
</protein>
<dbReference type="PANTHER" id="PTHR21495">
    <property type="entry name" value="NUCLEOPORIN-RELATED"/>
    <property type="match status" value="1"/>
</dbReference>
<keyword evidence="6" id="KW-1185">Reference proteome</keyword>
<comment type="similarity">
    <text evidence="1 4">Belongs to the plant dirigent protein family.</text>
</comment>
<comment type="function">
    <text evidence="4">Dirigent proteins impart stereoselectivity on the phenoxy radical-coupling reaction, yielding optically active lignans from two molecules of coniferyl alcohol in the biosynthesis of lignans, flavonolignans, and alkaloids and thus plays a central role in plant secondary metabolism.</text>
</comment>
<gene>
    <name evidence="5" type="ORF">FCM35_KLT09826</name>
</gene>
<proteinExistence type="inferred from homology"/>